<dbReference type="PROSITE" id="PS51371">
    <property type="entry name" value="CBS"/>
    <property type="match status" value="2"/>
</dbReference>
<protein>
    <submittedName>
        <fullName evidence="5">HPP family protein</fullName>
    </submittedName>
</protein>
<dbReference type="EMBL" id="JBHTJA010000002">
    <property type="protein sequence ID" value="MFD0899205.1"/>
    <property type="molecule type" value="Genomic_DNA"/>
</dbReference>
<evidence type="ECO:0000313" key="6">
    <source>
        <dbReference type="Proteomes" id="UP001596972"/>
    </source>
</evidence>
<dbReference type="Pfam" id="PF00571">
    <property type="entry name" value="CBS"/>
    <property type="match status" value="2"/>
</dbReference>
<feature type="domain" description="CBS" evidence="4">
    <location>
        <begin position="16"/>
        <end position="72"/>
    </location>
</feature>
<sequence length="172" mass="18128">MNIEAPTESRTVDELMTRDLLVIAASESALMAWELMSKAGVHHLPVADDEGAFLGVLDAQTVAATWSASGPLHARRPVTELLPDRPPRAVRPDAPIPEAARAMLDAGADYVAVTNDAGGLVGLLTARDLVAALAGVHREAAPPSGGMPSMYRMEPVLPRQTPRRPDGGMPPD</sequence>
<evidence type="ECO:0000256" key="2">
    <source>
        <dbReference type="PROSITE-ProRule" id="PRU00703"/>
    </source>
</evidence>
<dbReference type="InterPro" id="IPR046342">
    <property type="entry name" value="CBS_dom_sf"/>
</dbReference>
<dbReference type="RefSeq" id="WP_378296027.1">
    <property type="nucleotide sequence ID" value="NZ_JBHTJA010000002.1"/>
</dbReference>
<evidence type="ECO:0000259" key="4">
    <source>
        <dbReference type="PROSITE" id="PS51371"/>
    </source>
</evidence>
<dbReference type="InterPro" id="IPR051257">
    <property type="entry name" value="Diverse_CBS-Domain"/>
</dbReference>
<dbReference type="InterPro" id="IPR000644">
    <property type="entry name" value="CBS_dom"/>
</dbReference>
<keyword evidence="1 2" id="KW-0129">CBS domain</keyword>
<dbReference type="PANTHER" id="PTHR43080">
    <property type="entry name" value="CBS DOMAIN-CONTAINING PROTEIN CBSX3, MITOCHONDRIAL"/>
    <property type="match status" value="1"/>
</dbReference>
<proteinExistence type="predicted"/>
<name>A0ABW3EIG7_9ACTN</name>
<feature type="region of interest" description="Disordered" evidence="3">
    <location>
        <begin position="140"/>
        <end position="172"/>
    </location>
</feature>
<accession>A0ABW3EIG7</accession>
<organism evidence="5 6">
    <name type="scientific">Actinomadura sediminis</name>
    <dbReference type="NCBI Taxonomy" id="1038904"/>
    <lineage>
        <taxon>Bacteria</taxon>
        <taxon>Bacillati</taxon>
        <taxon>Actinomycetota</taxon>
        <taxon>Actinomycetes</taxon>
        <taxon>Streptosporangiales</taxon>
        <taxon>Thermomonosporaceae</taxon>
        <taxon>Actinomadura</taxon>
    </lineage>
</organism>
<dbReference type="PANTHER" id="PTHR43080:SF2">
    <property type="entry name" value="CBS DOMAIN-CONTAINING PROTEIN"/>
    <property type="match status" value="1"/>
</dbReference>
<evidence type="ECO:0000256" key="1">
    <source>
        <dbReference type="ARBA" id="ARBA00023122"/>
    </source>
</evidence>
<dbReference type="SUPFAM" id="SSF54631">
    <property type="entry name" value="CBS-domain pair"/>
    <property type="match status" value="1"/>
</dbReference>
<evidence type="ECO:0000256" key="3">
    <source>
        <dbReference type="SAM" id="MobiDB-lite"/>
    </source>
</evidence>
<dbReference type="SMART" id="SM00116">
    <property type="entry name" value="CBS"/>
    <property type="match status" value="2"/>
</dbReference>
<gene>
    <name evidence="5" type="ORF">ACFQ11_02260</name>
</gene>
<dbReference type="CDD" id="cd02205">
    <property type="entry name" value="CBS_pair_SF"/>
    <property type="match status" value="1"/>
</dbReference>
<feature type="domain" description="CBS" evidence="4">
    <location>
        <begin position="83"/>
        <end position="139"/>
    </location>
</feature>
<dbReference type="Proteomes" id="UP001596972">
    <property type="component" value="Unassembled WGS sequence"/>
</dbReference>
<dbReference type="Gene3D" id="3.10.580.10">
    <property type="entry name" value="CBS-domain"/>
    <property type="match status" value="1"/>
</dbReference>
<keyword evidence="6" id="KW-1185">Reference proteome</keyword>
<evidence type="ECO:0000313" key="5">
    <source>
        <dbReference type="EMBL" id="MFD0899205.1"/>
    </source>
</evidence>
<comment type="caution">
    <text evidence="5">The sequence shown here is derived from an EMBL/GenBank/DDBJ whole genome shotgun (WGS) entry which is preliminary data.</text>
</comment>
<reference evidence="6" key="1">
    <citation type="journal article" date="2019" name="Int. J. Syst. Evol. Microbiol.">
        <title>The Global Catalogue of Microorganisms (GCM) 10K type strain sequencing project: providing services to taxonomists for standard genome sequencing and annotation.</title>
        <authorList>
            <consortium name="The Broad Institute Genomics Platform"/>
            <consortium name="The Broad Institute Genome Sequencing Center for Infectious Disease"/>
            <person name="Wu L."/>
            <person name="Ma J."/>
        </authorList>
    </citation>
    <scope>NUCLEOTIDE SEQUENCE [LARGE SCALE GENOMIC DNA]</scope>
    <source>
        <strain evidence="6">JCM 31202</strain>
    </source>
</reference>